<dbReference type="EC" id="1.3.1.98" evidence="16"/>
<dbReference type="OrthoDB" id="9804753at2"/>
<sequence>MEEIHKEKISYLIEGDILFDEPLKKHTSFKIGGPAELLVIPKGVKDLEKLIKYLYHNNINYYLIGNGSNLLVSDKGLSDVVIKLPQNNVKLEFVGNRLIASAGLSLPLLSSKAAKKGLSGLEFAMGLPATLGGAIVMNAGIGDLRSIGDLVVKVKTLLTTGEIKLYDSKELDFSYRNSPFQNSKEIIIEAELELIPKDFKEIIKEGRELLSKRKRSQPLRWPNAGCIFKNPPNDSAGRLIDQAGGKGLRVGDAQISTQHANFIINLGAATAEEVLELIGKVEDLVLSKFGVNLKREIIFLS</sequence>
<dbReference type="Proteomes" id="UP000093514">
    <property type="component" value="Unassembled WGS sequence"/>
</dbReference>
<dbReference type="PROSITE" id="PS51387">
    <property type="entry name" value="FAD_PCMH"/>
    <property type="match status" value="1"/>
</dbReference>
<dbReference type="Gene3D" id="3.30.465.10">
    <property type="match status" value="1"/>
</dbReference>
<evidence type="ECO:0000256" key="6">
    <source>
        <dbReference type="ARBA" id="ARBA00022618"/>
    </source>
</evidence>
<evidence type="ECO:0000256" key="15">
    <source>
        <dbReference type="ARBA" id="ARBA00048914"/>
    </source>
</evidence>
<comment type="similarity">
    <text evidence="16">Belongs to the MurB family.</text>
</comment>
<evidence type="ECO:0000256" key="11">
    <source>
        <dbReference type="ARBA" id="ARBA00022984"/>
    </source>
</evidence>
<evidence type="ECO:0000256" key="14">
    <source>
        <dbReference type="ARBA" id="ARBA00023316"/>
    </source>
</evidence>
<evidence type="ECO:0000313" key="19">
    <source>
        <dbReference type="Proteomes" id="UP000093514"/>
    </source>
</evidence>
<name>A0A1C0ACM5_9FIRM</name>
<dbReference type="Gene3D" id="3.30.43.10">
    <property type="entry name" value="Uridine Diphospho-n-acetylenolpyruvylglucosamine Reductase, domain 2"/>
    <property type="match status" value="1"/>
</dbReference>
<keyword evidence="8 16" id="KW-0274">FAD</keyword>
<evidence type="ECO:0000256" key="1">
    <source>
        <dbReference type="ARBA" id="ARBA00001974"/>
    </source>
</evidence>
<evidence type="ECO:0000256" key="2">
    <source>
        <dbReference type="ARBA" id="ARBA00003921"/>
    </source>
</evidence>
<dbReference type="UniPathway" id="UPA00219"/>
<evidence type="ECO:0000256" key="8">
    <source>
        <dbReference type="ARBA" id="ARBA00022827"/>
    </source>
</evidence>
<dbReference type="NCBIfam" id="TIGR00179">
    <property type="entry name" value="murB"/>
    <property type="match status" value="1"/>
</dbReference>
<reference evidence="19" key="1">
    <citation type="submission" date="2016-07" db="EMBL/GenBank/DDBJ databases">
        <authorList>
            <person name="Florea S."/>
            <person name="Webb J.S."/>
            <person name="Jaromczyk J."/>
            <person name="Schardl C.L."/>
        </authorList>
    </citation>
    <scope>NUCLEOTIDE SEQUENCE [LARGE SCALE GENOMIC DNA]</scope>
    <source>
        <strain evidence="19">Z6</strain>
    </source>
</reference>
<dbReference type="PANTHER" id="PTHR21071">
    <property type="entry name" value="UDP-N-ACETYLENOLPYRUVOYLGLUCOSAMINE REDUCTASE"/>
    <property type="match status" value="1"/>
</dbReference>
<comment type="function">
    <text evidence="2 16">Cell wall formation.</text>
</comment>
<keyword evidence="5 16" id="KW-0963">Cytoplasm</keyword>
<evidence type="ECO:0000256" key="9">
    <source>
        <dbReference type="ARBA" id="ARBA00022857"/>
    </source>
</evidence>
<keyword evidence="6 16" id="KW-0132">Cell division</keyword>
<reference evidence="18 19" key="2">
    <citation type="submission" date="2016-08" db="EMBL/GenBank/DDBJ databases">
        <title>Orenia metallireducens sp. nov. strain Z6, a Novel Metal-reducing Firmicute from the Deep Subsurface.</title>
        <authorList>
            <person name="Maxim B.I."/>
            <person name="Kenneth K."/>
            <person name="Flynn T.M."/>
            <person name="Oloughlin E.J."/>
            <person name="Locke R.A."/>
            <person name="Weber J.R."/>
            <person name="Egan S.M."/>
            <person name="Mackie R.I."/>
            <person name="Cann I.K."/>
        </authorList>
    </citation>
    <scope>NUCLEOTIDE SEQUENCE [LARGE SCALE GENOMIC DNA]</scope>
    <source>
        <strain evidence="18 19">Z6</strain>
    </source>
</reference>
<dbReference type="Pfam" id="PF02873">
    <property type="entry name" value="MurB_C"/>
    <property type="match status" value="1"/>
</dbReference>
<dbReference type="NCBIfam" id="NF010480">
    <property type="entry name" value="PRK13905.1"/>
    <property type="match status" value="1"/>
</dbReference>
<comment type="cofactor">
    <cofactor evidence="1 16">
        <name>FAD</name>
        <dbReference type="ChEBI" id="CHEBI:57692"/>
    </cofactor>
</comment>
<gene>
    <name evidence="16" type="primary">murB</name>
    <name evidence="18" type="ORF">U472_02715</name>
</gene>
<evidence type="ECO:0000256" key="16">
    <source>
        <dbReference type="HAMAP-Rule" id="MF_00037"/>
    </source>
</evidence>
<comment type="pathway">
    <text evidence="4 16">Cell wall biogenesis; peptidoglycan biosynthesis.</text>
</comment>
<comment type="subcellular location">
    <subcellularLocation>
        <location evidence="3 16">Cytoplasm</location>
    </subcellularLocation>
</comment>
<dbReference type="EMBL" id="LWDV01000006">
    <property type="protein sequence ID" value="OCL28121.1"/>
    <property type="molecule type" value="Genomic_DNA"/>
</dbReference>
<evidence type="ECO:0000256" key="3">
    <source>
        <dbReference type="ARBA" id="ARBA00004496"/>
    </source>
</evidence>
<dbReference type="AlphaFoldDB" id="A0A1C0ACM5"/>
<protein>
    <recommendedName>
        <fullName evidence="16">UDP-N-acetylenolpyruvoylglucosamine reductase</fullName>
        <ecNumber evidence="16">1.3.1.98</ecNumber>
    </recommendedName>
    <alternativeName>
        <fullName evidence="16">UDP-N-acetylmuramate dehydrogenase</fullName>
    </alternativeName>
</protein>
<evidence type="ECO:0000256" key="12">
    <source>
        <dbReference type="ARBA" id="ARBA00023002"/>
    </source>
</evidence>
<dbReference type="InterPro" id="IPR016169">
    <property type="entry name" value="FAD-bd_PCMH_sub2"/>
</dbReference>
<proteinExistence type="inferred from homology"/>
<keyword evidence="19" id="KW-1185">Reference proteome</keyword>
<dbReference type="Pfam" id="PF01565">
    <property type="entry name" value="FAD_binding_4"/>
    <property type="match status" value="1"/>
</dbReference>
<evidence type="ECO:0000259" key="17">
    <source>
        <dbReference type="PROSITE" id="PS51387"/>
    </source>
</evidence>
<dbReference type="InterPro" id="IPR016166">
    <property type="entry name" value="FAD-bd_PCMH"/>
</dbReference>
<keyword evidence="10 16" id="KW-0133">Cell shape</keyword>
<dbReference type="InterPro" id="IPR016167">
    <property type="entry name" value="FAD-bd_PCMH_sub1"/>
</dbReference>
<keyword evidence="9 16" id="KW-0521">NADP</keyword>
<evidence type="ECO:0000256" key="10">
    <source>
        <dbReference type="ARBA" id="ARBA00022960"/>
    </source>
</evidence>
<dbReference type="InterPro" id="IPR011601">
    <property type="entry name" value="MurB_C"/>
</dbReference>
<dbReference type="InterPro" id="IPR036318">
    <property type="entry name" value="FAD-bd_PCMH-like_sf"/>
</dbReference>
<dbReference type="Gene3D" id="3.90.78.10">
    <property type="entry name" value="UDP-N-acetylenolpyruvoylglucosamine reductase, C-terminal domain"/>
    <property type="match status" value="1"/>
</dbReference>
<comment type="catalytic activity">
    <reaction evidence="15 16">
        <text>UDP-N-acetyl-alpha-D-muramate + NADP(+) = UDP-N-acetyl-3-O-(1-carboxyvinyl)-alpha-D-glucosamine + NADPH + H(+)</text>
        <dbReference type="Rhea" id="RHEA:12248"/>
        <dbReference type="ChEBI" id="CHEBI:15378"/>
        <dbReference type="ChEBI" id="CHEBI:57783"/>
        <dbReference type="ChEBI" id="CHEBI:58349"/>
        <dbReference type="ChEBI" id="CHEBI:68483"/>
        <dbReference type="ChEBI" id="CHEBI:70757"/>
        <dbReference type="EC" id="1.3.1.98"/>
    </reaction>
</comment>
<keyword evidence="12 16" id="KW-0560">Oxidoreductase</keyword>
<dbReference type="GO" id="GO:0008762">
    <property type="term" value="F:UDP-N-acetylmuramate dehydrogenase activity"/>
    <property type="evidence" value="ECO:0007669"/>
    <property type="project" value="UniProtKB-UniRule"/>
</dbReference>
<dbReference type="GO" id="GO:0005829">
    <property type="term" value="C:cytosol"/>
    <property type="evidence" value="ECO:0007669"/>
    <property type="project" value="TreeGrafter"/>
</dbReference>
<keyword evidence="11 16" id="KW-0573">Peptidoglycan synthesis</keyword>
<feature type="domain" description="FAD-binding PCMH-type" evidence="17">
    <location>
        <begin position="30"/>
        <end position="197"/>
    </location>
</feature>
<dbReference type="GO" id="GO:0009252">
    <property type="term" value="P:peptidoglycan biosynthetic process"/>
    <property type="evidence" value="ECO:0007669"/>
    <property type="project" value="UniProtKB-UniRule"/>
</dbReference>
<evidence type="ECO:0000256" key="5">
    <source>
        <dbReference type="ARBA" id="ARBA00022490"/>
    </source>
</evidence>
<dbReference type="GO" id="GO:0008360">
    <property type="term" value="P:regulation of cell shape"/>
    <property type="evidence" value="ECO:0007669"/>
    <property type="project" value="UniProtKB-KW"/>
</dbReference>
<dbReference type="HAMAP" id="MF_00037">
    <property type="entry name" value="MurB"/>
    <property type="match status" value="1"/>
</dbReference>
<dbReference type="SUPFAM" id="SSF56176">
    <property type="entry name" value="FAD-binding/transporter-associated domain-like"/>
    <property type="match status" value="1"/>
</dbReference>
<dbReference type="RefSeq" id="WP_068715249.1">
    <property type="nucleotide sequence ID" value="NZ_LWDV01000006.1"/>
</dbReference>
<feature type="active site" evidence="16">
    <location>
        <position position="176"/>
    </location>
</feature>
<evidence type="ECO:0000256" key="7">
    <source>
        <dbReference type="ARBA" id="ARBA00022630"/>
    </source>
</evidence>
<dbReference type="GO" id="GO:0071949">
    <property type="term" value="F:FAD binding"/>
    <property type="evidence" value="ECO:0007669"/>
    <property type="project" value="InterPro"/>
</dbReference>
<keyword evidence="14 16" id="KW-0961">Cell wall biogenesis/degradation</keyword>
<dbReference type="GO" id="GO:0071555">
    <property type="term" value="P:cell wall organization"/>
    <property type="evidence" value="ECO:0007669"/>
    <property type="project" value="UniProtKB-KW"/>
</dbReference>
<evidence type="ECO:0000256" key="4">
    <source>
        <dbReference type="ARBA" id="ARBA00004752"/>
    </source>
</evidence>
<evidence type="ECO:0000256" key="13">
    <source>
        <dbReference type="ARBA" id="ARBA00023306"/>
    </source>
</evidence>
<organism evidence="18 19">
    <name type="scientific">Orenia metallireducens</name>
    <dbReference type="NCBI Taxonomy" id="1413210"/>
    <lineage>
        <taxon>Bacteria</taxon>
        <taxon>Bacillati</taxon>
        <taxon>Bacillota</taxon>
        <taxon>Clostridia</taxon>
        <taxon>Halanaerobiales</taxon>
        <taxon>Halobacteroidaceae</taxon>
        <taxon>Orenia</taxon>
    </lineage>
</organism>
<dbReference type="GO" id="GO:0051301">
    <property type="term" value="P:cell division"/>
    <property type="evidence" value="ECO:0007669"/>
    <property type="project" value="UniProtKB-KW"/>
</dbReference>
<keyword evidence="7 16" id="KW-0285">Flavoprotein</keyword>
<dbReference type="InterPro" id="IPR003170">
    <property type="entry name" value="MurB"/>
</dbReference>
<keyword evidence="13 16" id="KW-0131">Cell cycle</keyword>
<comment type="caution">
    <text evidence="18">The sequence shown here is derived from an EMBL/GenBank/DDBJ whole genome shotgun (WGS) entry which is preliminary data.</text>
</comment>
<feature type="active site" evidence="16">
    <location>
        <position position="296"/>
    </location>
</feature>
<dbReference type="InterPro" id="IPR006094">
    <property type="entry name" value="Oxid_FAD_bind_N"/>
</dbReference>
<accession>A0A1C0ACM5</accession>
<dbReference type="SUPFAM" id="SSF56194">
    <property type="entry name" value="Uridine diphospho-N-Acetylenolpyruvylglucosamine reductase, MurB, C-terminal domain"/>
    <property type="match status" value="1"/>
</dbReference>
<dbReference type="InterPro" id="IPR036635">
    <property type="entry name" value="MurB_C_sf"/>
</dbReference>
<dbReference type="PANTHER" id="PTHR21071:SF4">
    <property type="entry name" value="UDP-N-ACETYLENOLPYRUVOYLGLUCOSAMINE REDUCTASE"/>
    <property type="match status" value="1"/>
</dbReference>
<feature type="active site" description="Proton donor" evidence="16">
    <location>
        <position position="226"/>
    </location>
</feature>
<evidence type="ECO:0000313" key="18">
    <source>
        <dbReference type="EMBL" id="OCL28121.1"/>
    </source>
</evidence>